<sequence length="217" mass="24568">MRQHVPCRTGLERLHPKRHILAGAALLIATCLVSEGRSQETEADQKVWNAGPYSFSDELGGFKITGVSGTGTREDPFVIREELESATPVTLTIRTIRPIRPFDSSGLYANGIMFMRIEALNNSGQAWVEFEFELQEQQGQASVFGDGLSFDQRRTDNVDISSDSFAQYSRDFEPYDRLRYIEGKVDPLAISGFNFLVTDYTPRWRFYLVQDPRIPSS</sequence>
<organism evidence="1 2">
    <name type="scientific">Aminobacter aminovorans</name>
    <name type="common">Chelatobacter heintzii</name>
    <dbReference type="NCBI Taxonomy" id="83263"/>
    <lineage>
        <taxon>Bacteria</taxon>
        <taxon>Pseudomonadati</taxon>
        <taxon>Pseudomonadota</taxon>
        <taxon>Alphaproteobacteria</taxon>
        <taxon>Hyphomicrobiales</taxon>
        <taxon>Phyllobacteriaceae</taxon>
        <taxon>Aminobacter</taxon>
    </lineage>
</organism>
<name>A0A380WRW6_AMIAI</name>
<evidence type="ECO:0000313" key="2">
    <source>
        <dbReference type="Proteomes" id="UP000254701"/>
    </source>
</evidence>
<dbReference type="AlphaFoldDB" id="A0A380WRW6"/>
<protein>
    <submittedName>
        <fullName evidence="1">Uncharacterized protein</fullName>
    </submittedName>
</protein>
<dbReference type="OrthoDB" id="7346262at2"/>
<dbReference type="EMBL" id="UFSM01000001">
    <property type="protein sequence ID" value="SUU91036.1"/>
    <property type="molecule type" value="Genomic_DNA"/>
</dbReference>
<dbReference type="Proteomes" id="UP000254701">
    <property type="component" value="Unassembled WGS sequence"/>
</dbReference>
<proteinExistence type="predicted"/>
<accession>A0A380WRW6</accession>
<dbReference type="RefSeq" id="WP_115732966.1">
    <property type="nucleotide sequence ID" value="NZ_BAAAVY010000037.1"/>
</dbReference>
<evidence type="ECO:0000313" key="1">
    <source>
        <dbReference type="EMBL" id="SUU91036.1"/>
    </source>
</evidence>
<gene>
    <name evidence="1" type="ORF">NCTC10684_04297</name>
</gene>
<reference evidence="1 2" key="1">
    <citation type="submission" date="2018-06" db="EMBL/GenBank/DDBJ databases">
        <authorList>
            <consortium name="Pathogen Informatics"/>
            <person name="Doyle S."/>
        </authorList>
    </citation>
    <scope>NUCLEOTIDE SEQUENCE [LARGE SCALE GENOMIC DNA]</scope>
    <source>
        <strain evidence="1 2">NCTC10684</strain>
    </source>
</reference>